<dbReference type="InParanoid" id="A9V5I2"/>
<dbReference type="RefSeq" id="XP_001747987.1">
    <property type="nucleotide sequence ID" value="XM_001747935.1"/>
</dbReference>
<evidence type="ECO:0008006" key="5">
    <source>
        <dbReference type="Google" id="ProtNLM"/>
    </source>
</evidence>
<gene>
    <name evidence="3" type="ORF">MONBRDRAFT_38072</name>
</gene>
<keyword evidence="1" id="KW-0175">Coiled coil</keyword>
<feature type="region of interest" description="Disordered" evidence="2">
    <location>
        <begin position="1"/>
        <end position="34"/>
    </location>
</feature>
<organism evidence="3 4">
    <name type="scientific">Monosiga brevicollis</name>
    <name type="common">Choanoflagellate</name>
    <dbReference type="NCBI Taxonomy" id="81824"/>
    <lineage>
        <taxon>Eukaryota</taxon>
        <taxon>Choanoflagellata</taxon>
        <taxon>Craspedida</taxon>
        <taxon>Salpingoecidae</taxon>
        <taxon>Monosiga</taxon>
    </lineage>
</organism>
<keyword evidence="4" id="KW-1185">Reference proteome</keyword>
<protein>
    <recommendedName>
        <fullName evidence="5">RING-type domain-containing protein</fullName>
    </recommendedName>
</protein>
<dbReference type="EMBL" id="CH991560">
    <property type="protein sequence ID" value="EDQ87374.1"/>
    <property type="molecule type" value="Genomic_DNA"/>
</dbReference>
<dbReference type="GeneID" id="5893247"/>
<evidence type="ECO:0000256" key="1">
    <source>
        <dbReference type="SAM" id="Coils"/>
    </source>
</evidence>
<accession>A9V5I2</accession>
<evidence type="ECO:0000256" key="2">
    <source>
        <dbReference type="SAM" id="MobiDB-lite"/>
    </source>
</evidence>
<name>A9V5I2_MONBE</name>
<evidence type="ECO:0000313" key="3">
    <source>
        <dbReference type="EMBL" id="EDQ87374.1"/>
    </source>
</evidence>
<dbReference type="Proteomes" id="UP000001357">
    <property type="component" value="Unassembled WGS sequence"/>
</dbReference>
<proteinExistence type="predicted"/>
<sequence>MATNASAGRGCASQTNGARPSGTSTNAASAQATAADLRTASRSVNTSLATATALNQPSTASTASVSSSTRGTVWPAGTAPSLNAGTAAIRTTFATAKTGYCGAAPVATQHAPVPLEYMPEPGEFAPRPVSFEPVTLELASWVQDEHPLFKDLICSVCLDFDGQLSVCSHQGQHIVCNKCQTKSQFRQCPVCRCRFQDHKDNAAQRILATYQVSVVTRCVARWKDTSFPLAGNHPAQWPTLAAPPALDLCSHLACVCQVECPWTKNGCTFKGPFADLQLHVQGCFAQSQRCRRCKEDVQPLDLHVHARACGRNVYVCTKKHCGAELIPGADAVSHNCLAHYKMVAKDFLQAGVDSVAKSLRQAFETRIQKLQSENEALRRDLKTVKDRLNFQNKVLRDQTPSMMAMMPQPKLETAFTFGDTSLLPAARQQLSTLSLQQPKRSFPSARQHSK</sequence>
<feature type="compositionally biased region" description="Low complexity" evidence="2">
    <location>
        <begin position="21"/>
        <end position="34"/>
    </location>
</feature>
<reference evidence="3 4" key="1">
    <citation type="journal article" date="2008" name="Nature">
        <title>The genome of the choanoflagellate Monosiga brevicollis and the origin of metazoans.</title>
        <authorList>
            <consortium name="JGI Sequencing"/>
            <person name="King N."/>
            <person name="Westbrook M.J."/>
            <person name="Young S.L."/>
            <person name="Kuo A."/>
            <person name="Abedin M."/>
            <person name="Chapman J."/>
            <person name="Fairclough S."/>
            <person name="Hellsten U."/>
            <person name="Isogai Y."/>
            <person name="Letunic I."/>
            <person name="Marr M."/>
            <person name="Pincus D."/>
            <person name="Putnam N."/>
            <person name="Rokas A."/>
            <person name="Wright K.J."/>
            <person name="Zuzow R."/>
            <person name="Dirks W."/>
            <person name="Good M."/>
            <person name="Goodstein D."/>
            <person name="Lemons D."/>
            <person name="Li W."/>
            <person name="Lyons J.B."/>
            <person name="Morris A."/>
            <person name="Nichols S."/>
            <person name="Richter D.J."/>
            <person name="Salamov A."/>
            <person name="Bork P."/>
            <person name="Lim W.A."/>
            <person name="Manning G."/>
            <person name="Miller W.T."/>
            <person name="McGinnis W."/>
            <person name="Shapiro H."/>
            <person name="Tjian R."/>
            <person name="Grigoriev I.V."/>
            <person name="Rokhsar D."/>
        </authorList>
    </citation>
    <scope>NUCLEOTIDE SEQUENCE [LARGE SCALE GENOMIC DNA]</scope>
    <source>
        <strain evidence="4">MX1 / ATCC 50154</strain>
    </source>
</reference>
<feature type="compositionally biased region" description="Polar residues" evidence="2">
    <location>
        <begin position="1"/>
        <end position="18"/>
    </location>
</feature>
<dbReference type="KEGG" id="mbr:MONBRDRAFT_38072"/>
<evidence type="ECO:0000313" key="4">
    <source>
        <dbReference type="Proteomes" id="UP000001357"/>
    </source>
</evidence>
<dbReference type="AlphaFoldDB" id="A9V5I2"/>
<feature type="coiled-coil region" evidence="1">
    <location>
        <begin position="360"/>
        <end position="394"/>
    </location>
</feature>